<comment type="subcellular location">
    <subcellularLocation>
        <location evidence="1">Cell inner membrane</location>
    </subcellularLocation>
    <subcellularLocation>
        <location evidence="2 12">Cell membrane</location>
        <topology evidence="2 12">Multi-pass membrane protein</topology>
    </subcellularLocation>
</comment>
<dbReference type="Gene3D" id="1.10.3720.10">
    <property type="entry name" value="MetI-like"/>
    <property type="match status" value="1"/>
</dbReference>
<dbReference type="RefSeq" id="WP_045447745.1">
    <property type="nucleotide sequence ID" value="NZ_BBIO01000013.1"/>
</dbReference>
<dbReference type="SUPFAM" id="SSF161098">
    <property type="entry name" value="MetI-like"/>
    <property type="match status" value="1"/>
</dbReference>
<accession>A0A081BCW7</accession>
<evidence type="ECO:0000313" key="16">
    <source>
        <dbReference type="Proteomes" id="UP000028702"/>
    </source>
</evidence>
<dbReference type="EMBL" id="BBIO01000013">
    <property type="protein sequence ID" value="GAK45885.1"/>
    <property type="molecule type" value="Genomic_DNA"/>
</dbReference>
<keyword evidence="5" id="KW-1003">Cell membrane</keyword>
<feature type="transmembrane region" description="Helical" evidence="12">
    <location>
        <begin position="157"/>
        <end position="177"/>
    </location>
</feature>
<comment type="caution">
    <text evidence="15">The sequence shown here is derived from an EMBL/GenBank/DDBJ whole genome shotgun (WGS) entry which is preliminary data.</text>
</comment>
<dbReference type="PANTHER" id="PTHR30151">
    <property type="entry name" value="ALKANE SULFONATE ABC TRANSPORTER-RELATED, MEMBRANE SUBUNIT"/>
    <property type="match status" value="1"/>
</dbReference>
<dbReference type="AlphaFoldDB" id="A0A081BCW7"/>
<dbReference type="GO" id="GO:0005886">
    <property type="term" value="C:plasma membrane"/>
    <property type="evidence" value="ECO:0007669"/>
    <property type="project" value="UniProtKB-SubCell"/>
</dbReference>
<dbReference type="GO" id="GO:0015112">
    <property type="term" value="F:nitrate transmembrane transporter activity"/>
    <property type="evidence" value="ECO:0007669"/>
    <property type="project" value="InterPro"/>
</dbReference>
<dbReference type="Pfam" id="PF00528">
    <property type="entry name" value="BPD_transp_1"/>
    <property type="match status" value="1"/>
</dbReference>
<name>A0A081BCW7_9HYPH</name>
<keyword evidence="4 12" id="KW-0813">Transport</keyword>
<keyword evidence="6" id="KW-0997">Cell inner membrane</keyword>
<keyword evidence="10 12" id="KW-0472">Membrane</keyword>
<evidence type="ECO:0000256" key="10">
    <source>
        <dbReference type="ARBA" id="ARBA00023136"/>
    </source>
</evidence>
<dbReference type="Proteomes" id="UP000028702">
    <property type="component" value="Unassembled WGS sequence"/>
</dbReference>
<keyword evidence="16" id="KW-1185">Reference proteome</keyword>
<dbReference type="eggNOG" id="COG0600">
    <property type="taxonomic scope" value="Bacteria"/>
</dbReference>
<evidence type="ECO:0000256" key="4">
    <source>
        <dbReference type="ARBA" id="ARBA00022448"/>
    </source>
</evidence>
<feature type="domain" description="ABC transmembrane type-1" evidence="14">
    <location>
        <begin position="119"/>
        <end position="300"/>
    </location>
</feature>
<keyword evidence="7 12" id="KW-0812">Transmembrane</keyword>
<protein>
    <submittedName>
        <fullName evidence="15">Nitrate ABC transporter, inner membrane subunit</fullName>
    </submittedName>
</protein>
<dbReference type="PANTHER" id="PTHR30151:SF7">
    <property type="entry name" value="NITRATE IMPORT PERMEASE PROTEIN NRTB"/>
    <property type="match status" value="1"/>
</dbReference>
<evidence type="ECO:0000256" key="11">
    <source>
        <dbReference type="ARBA" id="ARBA00056719"/>
    </source>
</evidence>
<dbReference type="NCBIfam" id="TIGR01183">
    <property type="entry name" value="ntrB"/>
    <property type="match status" value="1"/>
</dbReference>
<dbReference type="InterPro" id="IPR000515">
    <property type="entry name" value="MetI-like"/>
</dbReference>
<gene>
    <name evidence="15" type="ORF">M2A_2384</name>
</gene>
<evidence type="ECO:0000256" key="5">
    <source>
        <dbReference type="ARBA" id="ARBA00022475"/>
    </source>
</evidence>
<keyword evidence="8 12" id="KW-1133">Transmembrane helix</keyword>
<evidence type="ECO:0000256" key="6">
    <source>
        <dbReference type="ARBA" id="ARBA00022519"/>
    </source>
</evidence>
<feature type="transmembrane region" description="Helical" evidence="12">
    <location>
        <begin position="54"/>
        <end position="79"/>
    </location>
</feature>
<dbReference type="FunFam" id="1.10.3720.10:FF:000003">
    <property type="entry name" value="Aliphatic sulfonate ABC transporter permease"/>
    <property type="match status" value="1"/>
</dbReference>
<evidence type="ECO:0000256" key="7">
    <source>
        <dbReference type="ARBA" id="ARBA00022692"/>
    </source>
</evidence>
<dbReference type="GO" id="GO:0042918">
    <property type="term" value="P:alkanesulfonate transmembrane transport"/>
    <property type="evidence" value="ECO:0007669"/>
    <property type="project" value="UniProtKB-ARBA"/>
</dbReference>
<dbReference type="InterPro" id="IPR005889">
    <property type="entry name" value="NtrB"/>
</dbReference>
<dbReference type="GO" id="GO:0006811">
    <property type="term" value="P:monoatomic ion transport"/>
    <property type="evidence" value="ECO:0007669"/>
    <property type="project" value="UniProtKB-KW"/>
</dbReference>
<feature type="transmembrane region" description="Helical" evidence="12">
    <location>
        <begin position="123"/>
        <end position="145"/>
    </location>
</feature>
<feature type="transmembrane region" description="Helical" evidence="12">
    <location>
        <begin position="249"/>
        <end position="270"/>
    </location>
</feature>
<sequence length="311" mass="33568">MTDAALRLVSDAPNAEDAQQAGSPEPAGGQAPPPELGEVPKGWPDSGPAWLRDFLAMAVPAIVLPAVTFLLVLAAWSMVQASLVPELPTVQETWAKAVEVFSDPFYVYGPNDMGVAWQVMYSLARVLSGFALAVLVGLPAGFLIGTSRVFETAWMPLIQILRPVSPLAWLPIGLLLFKSVDPSAVFVIFITSIWPIILNTAVGVRAVPSDYTNVARVLNFNRSEMVRKIYIPATMPYILTGMQLSLGTAWMVIVAAEMLTGGIGIGFYIWDEWNNLSVPSIIVAIGIIGVVGIVLEALMKLVQRRFDYGNA</sequence>
<evidence type="ECO:0000259" key="14">
    <source>
        <dbReference type="PROSITE" id="PS50928"/>
    </source>
</evidence>
<dbReference type="PROSITE" id="PS50928">
    <property type="entry name" value="ABC_TM1"/>
    <property type="match status" value="1"/>
</dbReference>
<keyword evidence="9" id="KW-0406">Ion transport</keyword>
<proteinExistence type="inferred from homology"/>
<comment type="function">
    <text evidence="11">Probably part of an ABC transporter complex. Probably responsible for the translocation of the substrate across the membrane.</text>
</comment>
<comment type="similarity">
    <text evidence="3 12">Belongs to the binding-protein-dependent transport system permease family.</text>
</comment>
<evidence type="ECO:0000256" key="8">
    <source>
        <dbReference type="ARBA" id="ARBA00022989"/>
    </source>
</evidence>
<evidence type="ECO:0000256" key="12">
    <source>
        <dbReference type="RuleBase" id="RU363032"/>
    </source>
</evidence>
<evidence type="ECO:0000256" key="3">
    <source>
        <dbReference type="ARBA" id="ARBA00009306"/>
    </source>
</evidence>
<feature type="region of interest" description="Disordered" evidence="13">
    <location>
        <begin position="1"/>
        <end position="42"/>
    </location>
</feature>
<feature type="transmembrane region" description="Helical" evidence="12">
    <location>
        <begin position="183"/>
        <end position="202"/>
    </location>
</feature>
<dbReference type="InterPro" id="IPR035906">
    <property type="entry name" value="MetI-like_sf"/>
</dbReference>
<organism evidence="15 16">
    <name type="scientific">Tepidicaulis marinus</name>
    <dbReference type="NCBI Taxonomy" id="1333998"/>
    <lineage>
        <taxon>Bacteria</taxon>
        <taxon>Pseudomonadati</taxon>
        <taxon>Pseudomonadota</taxon>
        <taxon>Alphaproteobacteria</taxon>
        <taxon>Hyphomicrobiales</taxon>
        <taxon>Parvibaculaceae</taxon>
        <taxon>Tepidicaulis</taxon>
    </lineage>
</organism>
<feature type="transmembrane region" description="Helical" evidence="12">
    <location>
        <begin position="276"/>
        <end position="298"/>
    </location>
</feature>
<evidence type="ECO:0000256" key="2">
    <source>
        <dbReference type="ARBA" id="ARBA00004651"/>
    </source>
</evidence>
<feature type="compositionally biased region" description="Low complexity" evidence="13">
    <location>
        <begin position="18"/>
        <end position="30"/>
    </location>
</feature>
<evidence type="ECO:0000256" key="1">
    <source>
        <dbReference type="ARBA" id="ARBA00004533"/>
    </source>
</evidence>
<evidence type="ECO:0000256" key="13">
    <source>
        <dbReference type="SAM" id="MobiDB-lite"/>
    </source>
</evidence>
<dbReference type="CDD" id="cd06261">
    <property type="entry name" value="TM_PBP2"/>
    <property type="match status" value="1"/>
</dbReference>
<reference evidence="15 16" key="1">
    <citation type="submission" date="2014-07" db="EMBL/GenBank/DDBJ databases">
        <title>Tepidicaulis marinum gen. nov., sp. nov., a novel marine bacterium denitrifying nitrate to nitrous oxide strictly under microaerobic conditions.</title>
        <authorList>
            <person name="Takeuchi M."/>
            <person name="Yamagishi T."/>
            <person name="Kamagata Y."/>
            <person name="Oshima K."/>
            <person name="Hattori M."/>
            <person name="Katayama T."/>
            <person name="Hanada S."/>
            <person name="Tamaki H."/>
            <person name="Marumo K."/>
            <person name="Maeda H."/>
            <person name="Nedachi M."/>
            <person name="Iwasaki W."/>
            <person name="Suwa Y."/>
            <person name="Sakata S."/>
        </authorList>
    </citation>
    <scope>NUCLEOTIDE SEQUENCE [LARGE SCALE GENOMIC DNA]</scope>
    <source>
        <strain evidence="15 16">MA2</strain>
    </source>
</reference>
<evidence type="ECO:0000256" key="9">
    <source>
        <dbReference type="ARBA" id="ARBA00023065"/>
    </source>
</evidence>
<evidence type="ECO:0000313" key="15">
    <source>
        <dbReference type="EMBL" id="GAK45885.1"/>
    </source>
</evidence>
<dbReference type="STRING" id="1333998.M2A_2384"/>